<dbReference type="Proteomes" id="UP000054324">
    <property type="component" value="Unassembled WGS sequence"/>
</dbReference>
<gene>
    <name evidence="1" type="ORF">T265_03117</name>
</gene>
<reference evidence="1 2" key="1">
    <citation type="submission" date="2013-11" db="EMBL/GenBank/DDBJ databases">
        <title>Opisthorchis viverrini - life in the bile duct.</title>
        <authorList>
            <person name="Young N.D."/>
            <person name="Nagarajan N."/>
            <person name="Lin S.J."/>
            <person name="Korhonen P.K."/>
            <person name="Jex A.R."/>
            <person name="Hall R.S."/>
            <person name="Safavi-Hemami H."/>
            <person name="Kaewkong W."/>
            <person name="Bertrand D."/>
            <person name="Gao S."/>
            <person name="Seet Q."/>
            <person name="Wongkham S."/>
            <person name="Teh B.T."/>
            <person name="Wongkham C."/>
            <person name="Intapan P.M."/>
            <person name="Maleewong W."/>
            <person name="Yang X."/>
            <person name="Hu M."/>
            <person name="Wang Z."/>
            <person name="Hofmann A."/>
            <person name="Sternberg P.W."/>
            <person name="Tan P."/>
            <person name="Wang J."/>
            <person name="Gasser R.B."/>
        </authorList>
    </citation>
    <scope>NUCLEOTIDE SEQUENCE [LARGE SCALE GENOMIC DNA]</scope>
</reference>
<proteinExistence type="predicted"/>
<name>A0A074ZSV4_OPIVI</name>
<dbReference type="EMBL" id="KL596660">
    <property type="protein sequence ID" value="KER30508.1"/>
    <property type="molecule type" value="Genomic_DNA"/>
</dbReference>
<protein>
    <submittedName>
        <fullName evidence="1">Uncharacterized protein</fullName>
    </submittedName>
</protein>
<accession>A0A074ZSV4</accession>
<sequence>MLPSVLIQTNRCSRVHRKLRQEKALVRNDRGHSADNPVKSINELCRKIAARRFQKSSREGCLLICKSILTFTRDSTESLVYDILQLSVLHTGRLMIQIILRKAKKLVLKNRMGEIHKLNLLPSVLIQTNRCSRVHRKLRQEKALVRNDRGHSADNPVKSINELCRKIAARRFQKSSREGQLIVLHQAASCFDCYDSRDIAIHVYS</sequence>
<organism evidence="1 2">
    <name type="scientific">Opisthorchis viverrini</name>
    <name type="common">Southeast Asian liver fluke</name>
    <dbReference type="NCBI Taxonomy" id="6198"/>
    <lineage>
        <taxon>Eukaryota</taxon>
        <taxon>Metazoa</taxon>
        <taxon>Spiralia</taxon>
        <taxon>Lophotrochozoa</taxon>
        <taxon>Platyhelminthes</taxon>
        <taxon>Trematoda</taxon>
        <taxon>Digenea</taxon>
        <taxon>Opisthorchiida</taxon>
        <taxon>Opisthorchiata</taxon>
        <taxon>Opisthorchiidae</taxon>
        <taxon>Opisthorchis</taxon>
    </lineage>
</organism>
<keyword evidence="2" id="KW-1185">Reference proteome</keyword>
<dbReference type="KEGG" id="ovi:T265_03117"/>
<dbReference type="GeneID" id="20317304"/>
<evidence type="ECO:0000313" key="2">
    <source>
        <dbReference type="Proteomes" id="UP000054324"/>
    </source>
</evidence>
<dbReference type="AlphaFoldDB" id="A0A074ZSV4"/>
<dbReference type="CTD" id="20317304"/>
<dbReference type="RefSeq" id="XP_009165786.1">
    <property type="nucleotide sequence ID" value="XM_009167522.1"/>
</dbReference>
<evidence type="ECO:0000313" key="1">
    <source>
        <dbReference type="EMBL" id="KER30508.1"/>
    </source>
</evidence>